<dbReference type="Proteomes" id="UP000000784">
    <property type="component" value="Chromosome"/>
</dbReference>
<dbReference type="STRING" id="398578.Daci_1728"/>
<dbReference type="EMBL" id="CP000884">
    <property type="protein sequence ID" value="ABX34371.1"/>
    <property type="molecule type" value="Genomic_DNA"/>
</dbReference>
<dbReference type="KEGG" id="dac:Daci_1728"/>
<evidence type="ECO:0000313" key="1">
    <source>
        <dbReference type="EMBL" id="ABX34371.1"/>
    </source>
</evidence>
<dbReference type="AlphaFoldDB" id="A9BT11"/>
<sequence>MLAMRLRLARAFGLTKLEALSMNITTTIRPWGLVLEKNTLVAKGKLSEPRVIPATSTYAMNCLDIASALFTSNSLESTIFEGSLRARSLQLRRLLQKLHVQEKIFFSSASSQERESTRVGAKWAKVQKEILKESF</sequence>
<keyword evidence="2" id="KW-1185">Reference proteome</keyword>
<reference evidence="1 2" key="1">
    <citation type="journal article" date="2004" name="Appl. Environ. Microbiol.">
        <title>Mineralization of individual congeners of linear alkylbenzenesulfonate by defined pairs of heterotrophic bacteria.</title>
        <authorList>
            <person name="Schleheck D."/>
            <person name="Knepper T.P."/>
            <person name="Fischer K."/>
            <person name="Cook A.M."/>
        </authorList>
    </citation>
    <scope>NUCLEOTIDE SEQUENCE [LARGE SCALE GENOMIC DNA]</scope>
    <source>
        <strain evidence="2">DSM 14801 / SPH-1</strain>
    </source>
</reference>
<gene>
    <name evidence="1" type="ordered locus">Daci_1728</name>
</gene>
<dbReference type="RefSeq" id="WP_012203656.1">
    <property type="nucleotide sequence ID" value="NC_010002.1"/>
</dbReference>
<organism evidence="1 2">
    <name type="scientific">Delftia acidovorans (strain DSM 14801 / SPH-1)</name>
    <dbReference type="NCBI Taxonomy" id="398578"/>
    <lineage>
        <taxon>Bacteria</taxon>
        <taxon>Pseudomonadati</taxon>
        <taxon>Pseudomonadota</taxon>
        <taxon>Betaproteobacteria</taxon>
        <taxon>Burkholderiales</taxon>
        <taxon>Comamonadaceae</taxon>
        <taxon>Delftia</taxon>
    </lineage>
</organism>
<dbReference type="GeneID" id="43131503"/>
<accession>A9BT11</accession>
<proteinExistence type="predicted"/>
<name>A9BT11_DELAS</name>
<dbReference type="HOGENOM" id="CLU_1882341_0_0_4"/>
<evidence type="ECO:0000313" key="2">
    <source>
        <dbReference type="Proteomes" id="UP000000784"/>
    </source>
</evidence>
<reference evidence="2" key="2">
    <citation type="submission" date="2007-11" db="EMBL/GenBank/DDBJ databases">
        <title>Complete sequence of Delftia acidovorans DSM 14801 / SPH-1.</title>
        <authorList>
            <person name="Copeland A."/>
            <person name="Lucas S."/>
            <person name="Lapidus A."/>
            <person name="Barry K."/>
            <person name="Glavina del Rio T."/>
            <person name="Dalin E."/>
            <person name="Tice H."/>
            <person name="Pitluck S."/>
            <person name="Lowry S."/>
            <person name="Clum A."/>
            <person name="Schmutz J."/>
            <person name="Larimer F."/>
            <person name="Land M."/>
            <person name="Hauser L."/>
            <person name="Kyrpides N."/>
            <person name="Kim E."/>
            <person name="Schleheck D."/>
            <person name="Richardson P."/>
        </authorList>
    </citation>
    <scope>NUCLEOTIDE SEQUENCE [LARGE SCALE GENOMIC DNA]</scope>
    <source>
        <strain evidence="2">DSM 14801 / SPH-1</strain>
    </source>
</reference>
<protein>
    <submittedName>
        <fullName evidence="1">Uncharacterized protein</fullName>
    </submittedName>
</protein>